<evidence type="ECO:0000313" key="1">
    <source>
        <dbReference type="Proteomes" id="UP000504634"/>
    </source>
</evidence>
<dbReference type="RefSeq" id="XP_030375693.1">
    <property type="nucleotide sequence ID" value="XM_030519833.1"/>
</dbReference>
<dbReference type="AlphaFoldDB" id="A0A6J2TKN6"/>
<organism evidence="1 2">
    <name type="scientific">Drosophila lebanonensis</name>
    <name type="common">Fruit fly</name>
    <name type="synonym">Scaptodrosophila lebanonensis</name>
    <dbReference type="NCBI Taxonomy" id="7225"/>
    <lineage>
        <taxon>Eukaryota</taxon>
        <taxon>Metazoa</taxon>
        <taxon>Ecdysozoa</taxon>
        <taxon>Arthropoda</taxon>
        <taxon>Hexapoda</taxon>
        <taxon>Insecta</taxon>
        <taxon>Pterygota</taxon>
        <taxon>Neoptera</taxon>
        <taxon>Endopterygota</taxon>
        <taxon>Diptera</taxon>
        <taxon>Brachycera</taxon>
        <taxon>Muscomorpha</taxon>
        <taxon>Ephydroidea</taxon>
        <taxon>Drosophilidae</taxon>
        <taxon>Scaptodrosophila</taxon>
    </lineage>
</organism>
<gene>
    <name evidence="2" type="primary">LOC115624978</name>
</gene>
<proteinExistence type="predicted"/>
<dbReference type="Proteomes" id="UP000504634">
    <property type="component" value="Unplaced"/>
</dbReference>
<sequence>MDHNVQWRYFEQLSFLKDHIKPRSTNEDCQVDFEVLPSVDYENQDSNLNNTTELPKTKLRKIQDDDLAANLTEYTNETFSGESNSAEIIEIASGKQNKLMENAHAEFLKVMGLLEDVLKKKIDPENDVQNNPSSASHLGEQDPFYKYLESILNRVDEFTRSDIQLKILNFANAEVKNAGTH</sequence>
<reference evidence="2" key="1">
    <citation type="submission" date="2025-08" db="UniProtKB">
        <authorList>
            <consortium name="RefSeq"/>
        </authorList>
    </citation>
    <scope>IDENTIFICATION</scope>
    <source>
        <strain evidence="2">11010-0011.00</strain>
        <tissue evidence="2">Whole body</tissue>
    </source>
</reference>
<protein>
    <submittedName>
        <fullName evidence="2">Uncharacterized protein LOC115624978</fullName>
    </submittedName>
</protein>
<dbReference type="GeneID" id="115624978"/>
<accession>A0A6J2TKN6</accession>
<dbReference type="OrthoDB" id="6147983at2759"/>
<evidence type="ECO:0000313" key="2">
    <source>
        <dbReference type="RefSeq" id="XP_030375693.1"/>
    </source>
</evidence>
<name>A0A6J2TKN6_DROLE</name>
<keyword evidence="1" id="KW-1185">Reference proteome</keyword>